<proteinExistence type="predicted"/>
<sequence length="112" mass="12586">MIKNPAHTIEVKYIRQIQQQQIELALLKAERDAAVRDRDVAQARSAAMRILIDALARSLRPYGFARKRFLMTIRKAANAVPNHGPAALQHEVLFEGSNRILKRTDASLTAQA</sequence>
<name>A0A1G9VGI5_9HYPH</name>
<dbReference type="RefSeq" id="WP_091714182.1">
    <property type="nucleotide sequence ID" value="NZ_FNHS01000003.1"/>
</dbReference>
<gene>
    <name evidence="1" type="ORF">SAMN05216360_103174</name>
</gene>
<evidence type="ECO:0000313" key="1">
    <source>
        <dbReference type="EMBL" id="SDM70935.1"/>
    </source>
</evidence>
<dbReference type="Proteomes" id="UP000198704">
    <property type="component" value="Unassembled WGS sequence"/>
</dbReference>
<dbReference type="EMBL" id="FNHS01000003">
    <property type="protein sequence ID" value="SDM70935.1"/>
    <property type="molecule type" value="Genomic_DNA"/>
</dbReference>
<evidence type="ECO:0000313" key="2">
    <source>
        <dbReference type="Proteomes" id="UP000198704"/>
    </source>
</evidence>
<dbReference type="OrthoDB" id="7998531at2"/>
<dbReference type="AlphaFoldDB" id="A0A1G9VGI5"/>
<organism evidence="1 2">
    <name type="scientific">Methylobacterium phyllostachyos</name>
    <dbReference type="NCBI Taxonomy" id="582672"/>
    <lineage>
        <taxon>Bacteria</taxon>
        <taxon>Pseudomonadati</taxon>
        <taxon>Pseudomonadota</taxon>
        <taxon>Alphaproteobacteria</taxon>
        <taxon>Hyphomicrobiales</taxon>
        <taxon>Methylobacteriaceae</taxon>
        <taxon>Methylobacterium</taxon>
    </lineage>
</organism>
<dbReference type="STRING" id="582672.SAMN05216360_103174"/>
<accession>A0A1G9VGI5</accession>
<reference evidence="2" key="1">
    <citation type="submission" date="2016-10" db="EMBL/GenBank/DDBJ databases">
        <authorList>
            <person name="Varghese N."/>
            <person name="Submissions S."/>
        </authorList>
    </citation>
    <scope>NUCLEOTIDE SEQUENCE [LARGE SCALE GENOMIC DNA]</scope>
    <source>
        <strain evidence="2">BL47</strain>
    </source>
</reference>
<protein>
    <submittedName>
        <fullName evidence="1">Uncharacterized protein</fullName>
    </submittedName>
</protein>
<keyword evidence="2" id="KW-1185">Reference proteome</keyword>